<evidence type="ECO:0000313" key="4">
    <source>
        <dbReference type="Proteomes" id="UP000249547"/>
    </source>
</evidence>
<feature type="domain" description="Ada DNA repair metal-binding" evidence="2">
    <location>
        <begin position="26"/>
        <end position="71"/>
    </location>
</feature>
<name>A0A327R9G3_9BACT</name>
<dbReference type="GO" id="GO:0006281">
    <property type="term" value="P:DNA repair"/>
    <property type="evidence" value="ECO:0007669"/>
    <property type="project" value="InterPro"/>
</dbReference>
<dbReference type="GO" id="GO:0008168">
    <property type="term" value="F:methyltransferase activity"/>
    <property type="evidence" value="ECO:0007669"/>
    <property type="project" value="InterPro"/>
</dbReference>
<dbReference type="AlphaFoldDB" id="A0A327R9G3"/>
<dbReference type="GO" id="GO:0008270">
    <property type="term" value="F:zinc ion binding"/>
    <property type="evidence" value="ECO:0007669"/>
    <property type="project" value="InterPro"/>
</dbReference>
<sequence>MVTAQVSLGASMFAQLRGIVQHGFRYAGNQSLKIYGTLQCTSGKRMKPKNRVFFHSLEEAAAAGYRPCGHCMRAAYAAWKINKQNGTI</sequence>
<keyword evidence="1" id="KW-0010">Activator</keyword>
<keyword evidence="4" id="KW-1185">Reference proteome</keyword>
<dbReference type="InterPro" id="IPR004026">
    <property type="entry name" value="Ada_DNA_repair_Zn-bd"/>
</dbReference>
<dbReference type="GO" id="GO:0006355">
    <property type="term" value="P:regulation of DNA-templated transcription"/>
    <property type="evidence" value="ECO:0007669"/>
    <property type="project" value="InterPro"/>
</dbReference>
<dbReference type="SUPFAM" id="SSF57884">
    <property type="entry name" value="Ada DNA repair protein, N-terminal domain (N-Ada 10)"/>
    <property type="match status" value="1"/>
</dbReference>
<evidence type="ECO:0000259" key="2">
    <source>
        <dbReference type="Pfam" id="PF02805"/>
    </source>
</evidence>
<dbReference type="Pfam" id="PF02805">
    <property type="entry name" value="Ada_Zn_binding"/>
    <property type="match status" value="1"/>
</dbReference>
<organism evidence="3 4">
    <name type="scientific">Chitinophaga skermanii</name>
    <dbReference type="NCBI Taxonomy" id="331697"/>
    <lineage>
        <taxon>Bacteria</taxon>
        <taxon>Pseudomonadati</taxon>
        <taxon>Bacteroidota</taxon>
        <taxon>Chitinophagia</taxon>
        <taxon>Chitinophagales</taxon>
        <taxon>Chitinophagaceae</taxon>
        <taxon>Chitinophaga</taxon>
    </lineage>
</organism>
<protein>
    <submittedName>
        <fullName evidence="3">Metal binding Ada-like protein</fullName>
    </submittedName>
</protein>
<proteinExistence type="predicted"/>
<evidence type="ECO:0000313" key="3">
    <source>
        <dbReference type="EMBL" id="RAJ10557.1"/>
    </source>
</evidence>
<dbReference type="Gene3D" id="3.40.10.10">
    <property type="entry name" value="DNA Methylphosphotriester Repair Domain"/>
    <property type="match status" value="1"/>
</dbReference>
<dbReference type="EMBL" id="QLLL01000001">
    <property type="protein sequence ID" value="RAJ10557.1"/>
    <property type="molecule type" value="Genomic_DNA"/>
</dbReference>
<reference evidence="3 4" key="1">
    <citation type="submission" date="2018-06" db="EMBL/GenBank/DDBJ databases">
        <title>Genomic Encyclopedia of Archaeal and Bacterial Type Strains, Phase II (KMG-II): from individual species to whole genera.</title>
        <authorList>
            <person name="Goeker M."/>
        </authorList>
    </citation>
    <scope>NUCLEOTIDE SEQUENCE [LARGE SCALE GENOMIC DNA]</scope>
    <source>
        <strain evidence="3 4">DSM 23857</strain>
    </source>
</reference>
<accession>A0A327R9G3</accession>
<dbReference type="Proteomes" id="UP000249547">
    <property type="component" value="Unassembled WGS sequence"/>
</dbReference>
<gene>
    <name evidence="3" type="ORF">LX64_00161</name>
</gene>
<dbReference type="GO" id="GO:0003677">
    <property type="term" value="F:DNA binding"/>
    <property type="evidence" value="ECO:0007669"/>
    <property type="project" value="InterPro"/>
</dbReference>
<evidence type="ECO:0000256" key="1">
    <source>
        <dbReference type="ARBA" id="ARBA00023159"/>
    </source>
</evidence>
<comment type="caution">
    <text evidence="3">The sequence shown here is derived from an EMBL/GenBank/DDBJ whole genome shotgun (WGS) entry which is preliminary data.</text>
</comment>
<dbReference type="InterPro" id="IPR035451">
    <property type="entry name" value="Ada-like_dom_sf"/>
</dbReference>